<dbReference type="InterPro" id="IPR050150">
    <property type="entry name" value="IgV_Light_Chain"/>
</dbReference>
<dbReference type="Pfam" id="PF07686">
    <property type="entry name" value="V-set"/>
    <property type="match status" value="1"/>
</dbReference>
<dbReference type="InterPro" id="IPR007110">
    <property type="entry name" value="Ig-like_dom"/>
</dbReference>
<dbReference type="Proteomes" id="UP000694545">
    <property type="component" value="Unplaced"/>
</dbReference>
<dbReference type="PROSITE" id="PS50835">
    <property type="entry name" value="IG_LIKE"/>
    <property type="match status" value="1"/>
</dbReference>
<feature type="region of interest" description="Disordered" evidence="1">
    <location>
        <begin position="219"/>
        <end position="244"/>
    </location>
</feature>
<dbReference type="SMART" id="SM00406">
    <property type="entry name" value="IGv"/>
    <property type="match status" value="1"/>
</dbReference>
<protein>
    <recommendedName>
        <fullName evidence="3">Ig-like domain-containing protein</fullName>
    </recommendedName>
</protein>
<evidence type="ECO:0000313" key="4">
    <source>
        <dbReference type="Ensembl" id="ENSVKKP00000007410.1"/>
    </source>
</evidence>
<dbReference type="InterPro" id="IPR003599">
    <property type="entry name" value="Ig_sub"/>
</dbReference>
<proteinExistence type="predicted"/>
<name>A0A8D2J0C8_VARKO</name>
<evidence type="ECO:0000256" key="1">
    <source>
        <dbReference type="SAM" id="MobiDB-lite"/>
    </source>
</evidence>
<evidence type="ECO:0000256" key="2">
    <source>
        <dbReference type="SAM" id="SignalP"/>
    </source>
</evidence>
<keyword evidence="5" id="KW-1185">Reference proteome</keyword>
<dbReference type="InterPro" id="IPR013106">
    <property type="entry name" value="Ig_V-set"/>
</dbReference>
<accession>A0A8D2J0C8</accession>
<keyword evidence="2" id="KW-0732">Signal</keyword>
<reference evidence="4" key="2">
    <citation type="submission" date="2025-09" db="UniProtKB">
        <authorList>
            <consortium name="Ensembl"/>
        </authorList>
    </citation>
    <scope>IDENTIFICATION</scope>
</reference>
<feature type="domain" description="Ig-like" evidence="3">
    <location>
        <begin position="6"/>
        <end position="112"/>
    </location>
</feature>
<dbReference type="Ensembl" id="ENSVKKT00000007604.1">
    <property type="protein sequence ID" value="ENSVKKP00000007410.1"/>
    <property type="gene ID" value="ENSVKKG00000005138.1"/>
</dbReference>
<feature type="signal peptide" evidence="2">
    <location>
        <begin position="1"/>
        <end position="16"/>
    </location>
</feature>
<dbReference type="PANTHER" id="PTHR23267">
    <property type="entry name" value="IMMUNOGLOBULIN LIGHT CHAIN"/>
    <property type="match status" value="1"/>
</dbReference>
<evidence type="ECO:0000313" key="5">
    <source>
        <dbReference type="Proteomes" id="UP000694545"/>
    </source>
</evidence>
<organism evidence="4 5">
    <name type="scientific">Varanus komodoensis</name>
    <name type="common">Komodo dragon</name>
    <dbReference type="NCBI Taxonomy" id="61221"/>
    <lineage>
        <taxon>Eukaryota</taxon>
        <taxon>Metazoa</taxon>
        <taxon>Chordata</taxon>
        <taxon>Craniata</taxon>
        <taxon>Vertebrata</taxon>
        <taxon>Euteleostomi</taxon>
        <taxon>Lepidosauria</taxon>
        <taxon>Squamata</taxon>
        <taxon>Bifurcata</taxon>
        <taxon>Unidentata</taxon>
        <taxon>Episquamata</taxon>
        <taxon>Toxicofera</taxon>
        <taxon>Anguimorpha</taxon>
        <taxon>Paleoanguimorpha</taxon>
        <taxon>Varanoidea</taxon>
        <taxon>Varanidae</taxon>
        <taxon>Varanus</taxon>
    </lineage>
</organism>
<feature type="region of interest" description="Disordered" evidence="1">
    <location>
        <begin position="143"/>
        <end position="174"/>
    </location>
</feature>
<dbReference type="SMART" id="SM00409">
    <property type="entry name" value="IG"/>
    <property type="match status" value="1"/>
</dbReference>
<sequence length="244" mass="26810">MAWVLPLLILLAYCSGFGSEAVLTQSGPMQVSPGELVSITCRIQGVELISSTNPSWYHQAPETAPRLLIYNCRERHSGVPDHRFSGSKSGNIMSMTITGALLEDEGDYYCVAWTEDAWHSGQVRWRNETKSCLTLSLPPSLPRQPLLPSDSHQAGPIPCATEHHHPIGNQRSVQSGTPCTWWQTSCPQDPSCRMGARPPPAQAPRQLVHAGTPALVKEEEHGQQSRLGFKPSSRHPGRMLALHL</sequence>
<dbReference type="Gene3D" id="2.60.40.10">
    <property type="entry name" value="Immunoglobulins"/>
    <property type="match status" value="1"/>
</dbReference>
<reference evidence="4" key="1">
    <citation type="submission" date="2025-08" db="UniProtKB">
        <authorList>
            <consortium name="Ensembl"/>
        </authorList>
    </citation>
    <scope>IDENTIFICATION</scope>
</reference>
<feature type="chain" id="PRO_5034087147" description="Ig-like domain-containing protein" evidence="2">
    <location>
        <begin position="17"/>
        <end position="244"/>
    </location>
</feature>
<dbReference type="AlphaFoldDB" id="A0A8D2J0C8"/>
<dbReference type="SUPFAM" id="SSF48726">
    <property type="entry name" value="Immunoglobulin"/>
    <property type="match status" value="1"/>
</dbReference>
<dbReference type="InterPro" id="IPR013783">
    <property type="entry name" value="Ig-like_fold"/>
</dbReference>
<evidence type="ECO:0000259" key="3">
    <source>
        <dbReference type="PROSITE" id="PS50835"/>
    </source>
</evidence>
<dbReference type="InterPro" id="IPR036179">
    <property type="entry name" value="Ig-like_dom_sf"/>
</dbReference>